<feature type="binding site" evidence="4">
    <location>
        <begin position="200"/>
        <end position="206"/>
    </location>
    <ligand>
        <name>NAD(+)</name>
        <dbReference type="ChEBI" id="CHEBI:57540"/>
    </ligand>
</feature>
<dbReference type="InterPro" id="IPR036111">
    <property type="entry name" value="Mal/L-sulfo/L-lacto_DH-like_sf"/>
</dbReference>
<evidence type="ECO:0000313" key="5">
    <source>
        <dbReference type="EMBL" id="EHM37500.1"/>
    </source>
</evidence>
<comment type="similarity">
    <text evidence="4">Belongs to the LDH2/MDH2 oxidoreductase family. DlgD subfamily.</text>
</comment>
<dbReference type="EMBL" id="AGCI01000118">
    <property type="protein sequence ID" value="EHM37500.1"/>
    <property type="molecule type" value="Genomic_DNA"/>
</dbReference>
<comment type="function">
    <text evidence="4">Catalyzes the reduction of 2,3-diketo-L-gulonate in the presence of NADH, to form 3-keto-L-gulonate.</text>
</comment>
<dbReference type="PANTHER" id="PTHR11091:SF3">
    <property type="entry name" value="2,3-DIKETO-L-GULONATE REDUCTASE"/>
    <property type="match status" value="1"/>
</dbReference>
<evidence type="ECO:0000256" key="1">
    <source>
        <dbReference type="ARBA" id="ARBA00022490"/>
    </source>
</evidence>
<dbReference type="InterPro" id="IPR043143">
    <property type="entry name" value="Mal/L-sulf/L-lact_DH-like_NADP"/>
</dbReference>
<dbReference type="GO" id="GO:0047559">
    <property type="term" value="F:3-dehydro-L-gulonate 2-dehydrogenase activity"/>
    <property type="evidence" value="ECO:0007669"/>
    <property type="project" value="UniProtKB-UniRule"/>
</dbReference>
<dbReference type="Gene3D" id="3.30.1370.60">
    <property type="entry name" value="Hypothetical oxidoreductase yiak, domain 2"/>
    <property type="match status" value="1"/>
</dbReference>
<reference evidence="5 6" key="1">
    <citation type="submission" date="2011-08" db="EMBL/GenBank/DDBJ databases">
        <authorList>
            <person name="Weinstock G."/>
            <person name="Sodergren E."/>
            <person name="Clifton S."/>
            <person name="Fulton L."/>
            <person name="Fulton B."/>
            <person name="Courtney L."/>
            <person name="Fronick C."/>
            <person name="Harrison M."/>
            <person name="Strong C."/>
            <person name="Farmer C."/>
            <person name="Delahaunty K."/>
            <person name="Markovic C."/>
            <person name="Hall O."/>
            <person name="Minx P."/>
            <person name="Tomlinson C."/>
            <person name="Mitreva M."/>
            <person name="Hou S."/>
            <person name="Chen J."/>
            <person name="Wollam A."/>
            <person name="Pepin K.H."/>
            <person name="Johnson M."/>
            <person name="Bhonagiri V."/>
            <person name="Zhang X."/>
            <person name="Suruliraj S."/>
            <person name="Warren W."/>
            <person name="Chinwalla A."/>
            <person name="Mardis E.R."/>
            <person name="Wilson R.K."/>
        </authorList>
    </citation>
    <scope>NUCLEOTIDE SEQUENCE [LARGE SCALE GENOMIC DNA]</scope>
    <source>
        <strain evidence="5 6">ATCC 51873</strain>
    </source>
</reference>
<dbReference type="SUPFAM" id="SSF89733">
    <property type="entry name" value="L-sulfolactate dehydrogenase-like"/>
    <property type="match status" value="1"/>
</dbReference>
<evidence type="ECO:0000256" key="3">
    <source>
        <dbReference type="ARBA" id="ARBA00023027"/>
    </source>
</evidence>
<sequence length="364" mass="40366">MGGIIFWNQVSHSEILRFKNDQIDHVFDEESGMRVSFEQLKQEFERVLLARGVQAETASECATMFAQTTESGVYSHGVNRFPRFIQQLEAGDIIPEAQAKRILALGAIEQWDAQRSIGNLTAKKMMDRAMSLASDHGIGLIAVRNANHWMRGGSYGWQAAEKGYIGICWTNSIAVMPPWGAKECRIGTNPLIVAIPGNPITMVDMSMSMFSYGMLEVNRLAGRELPVDGGFDDEGNLTREPGVIEKNRRILPMGYWKGSGLSIVLDMIATLLSDGASVAEVTEENSDEYGISQIFIAIEVDRLIEGATRDAKLQRIMDYVTSAERSNPDVAIRLPGHEFTHLLAENRRNGITIDDSVWAKIQAL</sequence>
<comment type="subcellular location">
    <subcellularLocation>
        <location evidence="4">Cytoplasm</location>
    </subcellularLocation>
</comment>
<dbReference type="GO" id="GO:0005737">
    <property type="term" value="C:cytoplasm"/>
    <property type="evidence" value="ECO:0007669"/>
    <property type="project" value="UniProtKB-SubCell"/>
</dbReference>
<evidence type="ECO:0000256" key="4">
    <source>
        <dbReference type="HAMAP-Rule" id="MF_00820"/>
    </source>
</evidence>
<dbReference type="Proteomes" id="UP000005959">
    <property type="component" value="Unassembled WGS sequence"/>
</dbReference>
<dbReference type="AlphaFoldDB" id="G9YEB3"/>
<comment type="caution">
    <text evidence="5">The sequence shown here is derived from an EMBL/GenBank/DDBJ whole genome shotgun (WGS) entry which is preliminary data.</text>
</comment>
<gene>
    <name evidence="4" type="primary">dlgD</name>
    <name evidence="5" type="ORF">HMPREF0454_04962</name>
</gene>
<comment type="catalytic activity">
    <reaction evidence="4">
        <text>3-dehydro-L-gulonate + NADP(+) = 2,3-dioxo-L-gulonate + NADPH + H(+)</text>
        <dbReference type="Rhea" id="RHEA:21928"/>
        <dbReference type="ChEBI" id="CHEBI:15378"/>
        <dbReference type="ChEBI" id="CHEBI:57441"/>
        <dbReference type="ChEBI" id="CHEBI:57655"/>
        <dbReference type="ChEBI" id="CHEBI:57783"/>
        <dbReference type="ChEBI" id="CHEBI:58349"/>
        <dbReference type="EC" id="1.1.1.130"/>
    </reaction>
</comment>
<feature type="active site" description="Proton donor" evidence="4">
    <location>
        <position position="76"/>
    </location>
</feature>
<organism evidence="5 6">
    <name type="scientific">Hafnia alvei ATCC 51873</name>
    <dbReference type="NCBI Taxonomy" id="1002364"/>
    <lineage>
        <taxon>Bacteria</taxon>
        <taxon>Pseudomonadati</taxon>
        <taxon>Pseudomonadota</taxon>
        <taxon>Gammaproteobacteria</taxon>
        <taxon>Enterobacterales</taxon>
        <taxon>Hafniaceae</taxon>
        <taxon>Hafnia</taxon>
    </lineage>
</organism>
<dbReference type="NCBIfam" id="NF009750">
    <property type="entry name" value="PRK13260.1"/>
    <property type="match status" value="1"/>
</dbReference>
<dbReference type="HOGENOM" id="CLU_040452_4_0_6"/>
<protein>
    <recommendedName>
        <fullName evidence="4">2,3-diketo-L-gulonate reductase</fullName>
        <shortName evidence="4">2,3-DKG reductase</shortName>
        <ecNumber evidence="4">1.1.1.130</ecNumber>
    </recommendedName>
    <alternativeName>
        <fullName evidence="4">3-dehydro-L-gulonate 2-dehydrogenase</fullName>
    </alternativeName>
</protein>
<name>G9YEB3_HAFAL</name>
<feature type="binding site" evidence="4">
    <location>
        <begin position="256"/>
        <end position="257"/>
    </location>
    <ligand>
        <name>NAD(+)</name>
        <dbReference type="ChEBI" id="CHEBI:57540"/>
    </ligand>
</feature>
<dbReference type="GO" id="GO:0070403">
    <property type="term" value="F:NAD+ binding"/>
    <property type="evidence" value="ECO:0007669"/>
    <property type="project" value="InterPro"/>
</dbReference>
<dbReference type="InterPro" id="IPR003767">
    <property type="entry name" value="Malate/L-lactate_DH-like"/>
</dbReference>
<comment type="catalytic activity">
    <reaction evidence="4">
        <text>3-dehydro-L-gulonate + NAD(+) = 2,3-dioxo-L-gulonate + NADH + H(+)</text>
        <dbReference type="Rhea" id="RHEA:21924"/>
        <dbReference type="ChEBI" id="CHEBI:15378"/>
        <dbReference type="ChEBI" id="CHEBI:57441"/>
        <dbReference type="ChEBI" id="CHEBI:57540"/>
        <dbReference type="ChEBI" id="CHEBI:57655"/>
        <dbReference type="ChEBI" id="CHEBI:57945"/>
        <dbReference type="EC" id="1.1.1.130"/>
    </reaction>
</comment>
<dbReference type="PANTHER" id="PTHR11091">
    <property type="entry name" value="OXIDOREDUCTASE-RELATED"/>
    <property type="match status" value="1"/>
</dbReference>
<proteinExistence type="inferred from homology"/>
<dbReference type="InterPro" id="IPR023689">
    <property type="entry name" value="Diketo_gul_Rdtase"/>
</dbReference>
<dbReference type="EC" id="1.1.1.130" evidence="4"/>
<feature type="binding site" evidence="4">
    <location>
        <begin position="336"/>
        <end position="338"/>
    </location>
    <ligand>
        <name>NAD(+)</name>
        <dbReference type="ChEBI" id="CHEBI:57540"/>
    </ligand>
</feature>
<dbReference type="InterPro" id="IPR043144">
    <property type="entry name" value="Mal/L-sulf/L-lact_DH-like_ah"/>
</dbReference>
<dbReference type="HAMAP" id="MF_00820">
    <property type="entry name" value="Diketo_gul_reduc"/>
    <property type="match status" value="1"/>
</dbReference>
<dbReference type="Gene3D" id="1.10.1530.10">
    <property type="match status" value="1"/>
</dbReference>
<keyword evidence="3 4" id="KW-0520">NAD</keyword>
<dbReference type="Pfam" id="PF02615">
    <property type="entry name" value="Ldh_2"/>
    <property type="match status" value="1"/>
</dbReference>
<evidence type="ECO:0000256" key="2">
    <source>
        <dbReference type="ARBA" id="ARBA00023002"/>
    </source>
</evidence>
<keyword evidence="1 4" id="KW-0963">Cytoplasm</keyword>
<dbReference type="PATRIC" id="fig|1002364.3.peg.4460"/>
<keyword evidence="2 4" id="KW-0560">Oxidoreductase</keyword>
<comment type="subunit">
    <text evidence="4">Homodimer.</text>
</comment>
<accession>G9YEB3</accession>
<evidence type="ECO:0000313" key="6">
    <source>
        <dbReference type="Proteomes" id="UP000005959"/>
    </source>
</evidence>
<dbReference type="Gene3D" id="3.30.60.50">
    <property type="entry name" value="Hypothetical oxidoreductase yiak, domain 3"/>
    <property type="match status" value="1"/>
</dbReference>